<evidence type="ECO:0000256" key="4">
    <source>
        <dbReference type="ARBA" id="ARBA00016244"/>
    </source>
</evidence>
<dbReference type="HOGENOM" id="CLU_012762_1_1_9"/>
<feature type="compositionally biased region" description="Low complexity" evidence="8">
    <location>
        <begin position="378"/>
        <end position="394"/>
    </location>
</feature>
<evidence type="ECO:0000256" key="2">
    <source>
        <dbReference type="ARBA" id="ARBA00004613"/>
    </source>
</evidence>
<dbReference type="GO" id="GO:0005576">
    <property type="term" value="C:extracellular region"/>
    <property type="evidence" value="ECO:0007669"/>
    <property type="project" value="UniProtKB-SubCell"/>
</dbReference>
<evidence type="ECO:0000256" key="5">
    <source>
        <dbReference type="ARBA" id="ARBA00022525"/>
    </source>
</evidence>
<keyword evidence="5 7" id="KW-0964">Secreted</keyword>
<dbReference type="Pfam" id="PF06429">
    <property type="entry name" value="Flg_bbr_C"/>
    <property type="match status" value="1"/>
</dbReference>
<dbReference type="Proteomes" id="UP000001551">
    <property type="component" value="Chromosome"/>
</dbReference>
<evidence type="ECO:0000256" key="7">
    <source>
        <dbReference type="RuleBase" id="RU362065"/>
    </source>
</evidence>
<keyword evidence="12" id="KW-0282">Flagellum</keyword>
<dbReference type="PANTHER" id="PTHR30033">
    <property type="entry name" value="FLAGELLAR HOOK-ASSOCIATED PROTEIN 1"/>
    <property type="match status" value="1"/>
</dbReference>
<dbReference type="PRINTS" id="PR01005">
    <property type="entry name" value="FLGHOOKAP1"/>
</dbReference>
<comment type="subcellular location">
    <subcellularLocation>
        <location evidence="1 7">Bacterial flagellum</location>
    </subcellularLocation>
    <subcellularLocation>
        <location evidence="2 7">Secreted</location>
    </subcellularLocation>
</comment>
<evidence type="ECO:0000256" key="6">
    <source>
        <dbReference type="ARBA" id="ARBA00023143"/>
    </source>
</evidence>
<accession>E6U6H6</accession>
<dbReference type="PANTHER" id="PTHR30033:SF1">
    <property type="entry name" value="FLAGELLAR HOOK-ASSOCIATED PROTEIN 1"/>
    <property type="match status" value="1"/>
</dbReference>
<proteinExistence type="inferred from homology"/>
<name>E6U6H6_ETHHY</name>
<evidence type="ECO:0000256" key="8">
    <source>
        <dbReference type="SAM" id="MobiDB-lite"/>
    </source>
</evidence>
<dbReference type="Pfam" id="PF22638">
    <property type="entry name" value="FlgK_D1"/>
    <property type="match status" value="1"/>
</dbReference>
<feature type="domain" description="Flagellar basal body rod protein N-terminal" evidence="9">
    <location>
        <begin position="8"/>
        <end position="37"/>
    </location>
</feature>
<dbReference type="AlphaFoldDB" id="E6U6H6"/>
<dbReference type="GO" id="GO:0005198">
    <property type="term" value="F:structural molecule activity"/>
    <property type="evidence" value="ECO:0007669"/>
    <property type="project" value="UniProtKB-UniRule"/>
</dbReference>
<dbReference type="InterPro" id="IPR010930">
    <property type="entry name" value="Flg_bb/hook_C_dom"/>
</dbReference>
<dbReference type="InterPro" id="IPR001444">
    <property type="entry name" value="Flag_bb_rod_N"/>
</dbReference>
<keyword evidence="6 7" id="KW-0975">Bacterial flagellum</keyword>
<dbReference type="InterPro" id="IPR002371">
    <property type="entry name" value="FlgK"/>
</dbReference>
<dbReference type="GO" id="GO:0009424">
    <property type="term" value="C:bacterial-type flagellum hook"/>
    <property type="evidence" value="ECO:0007669"/>
    <property type="project" value="UniProtKB-UniRule"/>
</dbReference>
<dbReference type="EMBL" id="CP002400">
    <property type="protein sequence ID" value="ADU28046.1"/>
    <property type="molecule type" value="Genomic_DNA"/>
</dbReference>
<dbReference type="eggNOG" id="COG1256">
    <property type="taxonomic scope" value="Bacteria"/>
</dbReference>
<feature type="domain" description="Flagellar hook-associated protein FlgK helical" evidence="11">
    <location>
        <begin position="102"/>
        <end position="367"/>
    </location>
</feature>
<dbReference type="STRING" id="663278.Ethha_2553"/>
<keyword evidence="12" id="KW-0966">Cell projection</keyword>
<evidence type="ECO:0000259" key="10">
    <source>
        <dbReference type="Pfam" id="PF06429"/>
    </source>
</evidence>
<evidence type="ECO:0000259" key="9">
    <source>
        <dbReference type="Pfam" id="PF00460"/>
    </source>
</evidence>
<keyword evidence="13" id="KW-1185">Reference proteome</keyword>
<sequence>MASLNTGLNTALSGLSASQTALGVTAHNISNAATDGYSRQMVDLQAVNVNTGAYQWKPVVPFVGNGVNSNQITQARDGFLDVRYRTANAQYSDYEQRQNDLGQVEDIFNEVSTSGNDTLQGLSGQLNTLINDIGSYQSSPASSSLPVTIKTDAENLVTKIRTAYSSLTTFESQEQSALNVVVSGDTQSGGINGILQNISTLNTQIVSMEVGGQPANDLRDQRNQLLDKLSGYLDISATEQSDGSVTVQMENDLASGSGAMLVDGNNIVHTLKVVTDGPTDASGLSTTAVTWDASDSNNQSTTYATNTGTGWSGNTLSVGGGSVNGYLAILNGDGSGTGSYGDVGVHYLKEHLNDFAQSFADIMNSTSTSSGGGAQMLTYGSGTPPTPTYPDTTGWSDPTASAAYVATDAAATISLSDAWNKDDTLFGDNYTGTSVGTYAQAFLNALGSAQVSSYDTSAHKTLYTDGTMASYAATFSNKIANVINDDTTMAGNYQIQKNDLDTQRQSVSSVSIDEETVNLMKFQQMYGASARVITTINDMMGTLLSMAQ</sequence>
<keyword evidence="12" id="KW-0969">Cilium</keyword>
<reference evidence="12 13" key="1">
    <citation type="submission" date="2010-12" db="EMBL/GenBank/DDBJ databases">
        <title>Complete sequence of Ethanoligenens harbinense YUAN-3.</title>
        <authorList>
            <person name="Lucas S."/>
            <person name="Copeland A."/>
            <person name="Lapidus A."/>
            <person name="Cheng J.-F."/>
            <person name="Bruce D."/>
            <person name="Goodwin L."/>
            <person name="Pitluck S."/>
            <person name="Chertkov O."/>
            <person name="Misra M."/>
            <person name="Detter J.C."/>
            <person name="Han C."/>
            <person name="Tapia R."/>
            <person name="Land M."/>
            <person name="Hauser L."/>
            <person name="Jeffries C."/>
            <person name="Kyrpides N."/>
            <person name="Ivanova N."/>
            <person name="Mikhailova N."/>
            <person name="Wang A."/>
            <person name="Mouttaki H."/>
            <person name="He Z."/>
            <person name="Zhou J."/>
            <person name="Hemme C.L."/>
            <person name="Woyke T."/>
        </authorList>
    </citation>
    <scope>NUCLEOTIDE SEQUENCE [LARGE SCALE GENOMIC DNA]</scope>
    <source>
        <strain evidence="13">DSM 18485 / JCM 12961 / CGMCC 1.5033 / YUAN-3</strain>
    </source>
</reference>
<feature type="domain" description="Flagellar basal-body/hook protein C-terminal" evidence="10">
    <location>
        <begin position="507"/>
        <end position="546"/>
    </location>
</feature>
<evidence type="ECO:0000313" key="13">
    <source>
        <dbReference type="Proteomes" id="UP000001551"/>
    </source>
</evidence>
<evidence type="ECO:0000256" key="1">
    <source>
        <dbReference type="ARBA" id="ARBA00004365"/>
    </source>
</evidence>
<feature type="region of interest" description="Disordered" evidence="8">
    <location>
        <begin position="373"/>
        <end position="394"/>
    </location>
</feature>
<evidence type="ECO:0000313" key="12">
    <source>
        <dbReference type="EMBL" id="ADU28046.1"/>
    </source>
</evidence>
<dbReference type="Pfam" id="PF00460">
    <property type="entry name" value="Flg_bb_rod"/>
    <property type="match status" value="1"/>
</dbReference>
<dbReference type="RefSeq" id="WP_013486389.1">
    <property type="nucleotide sequence ID" value="NC_014828.1"/>
</dbReference>
<organism evidence="12 13">
    <name type="scientific">Ethanoligenens harbinense (strain DSM 18485 / JCM 12961 / CGMCC 1.5033 / YUAN-3)</name>
    <dbReference type="NCBI Taxonomy" id="663278"/>
    <lineage>
        <taxon>Bacteria</taxon>
        <taxon>Bacillati</taxon>
        <taxon>Bacillota</taxon>
        <taxon>Clostridia</taxon>
        <taxon>Eubacteriales</taxon>
        <taxon>Oscillospiraceae</taxon>
        <taxon>Ethanoligenens</taxon>
    </lineage>
</organism>
<protein>
    <recommendedName>
        <fullName evidence="4 7">Flagellar hook-associated protein 1</fullName>
        <shortName evidence="7">HAP1</shortName>
    </recommendedName>
</protein>
<dbReference type="SUPFAM" id="SSF64518">
    <property type="entry name" value="Phase 1 flagellin"/>
    <property type="match status" value="1"/>
</dbReference>
<dbReference type="InterPro" id="IPR053927">
    <property type="entry name" value="FlgK_helical"/>
</dbReference>
<comment type="similarity">
    <text evidence="3 7">Belongs to the flagella basal body rod proteins family.</text>
</comment>
<dbReference type="NCBIfam" id="TIGR02492">
    <property type="entry name" value="flgK_ends"/>
    <property type="match status" value="1"/>
</dbReference>
<dbReference type="GO" id="GO:0044780">
    <property type="term" value="P:bacterial-type flagellum assembly"/>
    <property type="evidence" value="ECO:0007669"/>
    <property type="project" value="InterPro"/>
</dbReference>
<evidence type="ECO:0000259" key="11">
    <source>
        <dbReference type="Pfam" id="PF22638"/>
    </source>
</evidence>
<dbReference type="KEGG" id="eha:Ethha_2553"/>
<evidence type="ECO:0000256" key="3">
    <source>
        <dbReference type="ARBA" id="ARBA00009677"/>
    </source>
</evidence>
<gene>
    <name evidence="7" type="primary">flgK</name>
    <name evidence="12" type="ordered locus">Ethha_2553</name>
</gene>